<sequence length="97" mass="10312">MELLQEISLNGLPLTYHRIETMEVDLLRAVVSLRVQSWFSQAAADSGSPPHRAHAVVSIGDPQELGTVLLRALNGGPLQGAQILPPPTPPTAQDPSA</sequence>
<evidence type="ECO:0000313" key="3">
    <source>
        <dbReference type="Proteomes" id="UP000231501"/>
    </source>
</evidence>
<feature type="region of interest" description="Disordered" evidence="1">
    <location>
        <begin position="78"/>
        <end position="97"/>
    </location>
</feature>
<organism evidence="2 3">
    <name type="scientific">Roseateles chitinivorans</name>
    <dbReference type="NCBI Taxonomy" id="2917965"/>
    <lineage>
        <taxon>Bacteria</taxon>
        <taxon>Pseudomonadati</taxon>
        <taxon>Pseudomonadota</taxon>
        <taxon>Betaproteobacteria</taxon>
        <taxon>Burkholderiales</taxon>
        <taxon>Sphaerotilaceae</taxon>
        <taxon>Roseateles</taxon>
    </lineage>
</organism>
<evidence type="ECO:0000256" key="1">
    <source>
        <dbReference type="SAM" id="MobiDB-lite"/>
    </source>
</evidence>
<comment type="caution">
    <text evidence="2">The sequence shown here is derived from an EMBL/GenBank/DDBJ whole genome shotgun (WGS) entry which is preliminary data.</text>
</comment>
<proteinExistence type="predicted"/>
<keyword evidence="3" id="KW-1185">Reference proteome</keyword>
<name>A0A2G9C6Y4_9BURK</name>
<gene>
    <name evidence="2" type="ORF">CS062_16235</name>
</gene>
<protein>
    <submittedName>
        <fullName evidence="2">Uncharacterized protein</fullName>
    </submittedName>
</protein>
<reference evidence="2 3" key="1">
    <citation type="submission" date="2017-11" db="EMBL/GenBank/DDBJ databases">
        <title>Draft genome sequence of Mitsuaria sp. HWN-4.</title>
        <authorList>
            <person name="Gundlapally S.R."/>
        </authorList>
    </citation>
    <scope>NUCLEOTIDE SEQUENCE [LARGE SCALE GENOMIC DNA]</scope>
    <source>
        <strain evidence="2 3">HWN-4</strain>
    </source>
</reference>
<dbReference type="AlphaFoldDB" id="A0A2G9C6Y4"/>
<accession>A0A2G9C6Y4</accession>
<dbReference type="Proteomes" id="UP000231501">
    <property type="component" value="Unassembled WGS sequence"/>
</dbReference>
<dbReference type="EMBL" id="PEOG01000045">
    <property type="protein sequence ID" value="PIM52102.1"/>
    <property type="molecule type" value="Genomic_DNA"/>
</dbReference>
<evidence type="ECO:0000313" key="2">
    <source>
        <dbReference type="EMBL" id="PIM52102.1"/>
    </source>
</evidence>
<dbReference type="RefSeq" id="WP_099862655.1">
    <property type="nucleotide sequence ID" value="NZ_PEOG01000045.1"/>
</dbReference>
<feature type="compositionally biased region" description="Pro residues" evidence="1">
    <location>
        <begin position="84"/>
        <end position="97"/>
    </location>
</feature>